<proteinExistence type="predicted"/>
<evidence type="ECO:0000313" key="3">
    <source>
        <dbReference type="EMBL" id="PHH67944.1"/>
    </source>
</evidence>
<dbReference type="InterPro" id="IPR024535">
    <property type="entry name" value="RHGA/B-epi-like_pectate_lyase"/>
</dbReference>
<dbReference type="InterPro" id="IPR012334">
    <property type="entry name" value="Pectin_lyas_fold"/>
</dbReference>
<dbReference type="SUPFAM" id="SSF51126">
    <property type="entry name" value="Pectin lyase-like"/>
    <property type="match status" value="1"/>
</dbReference>
<dbReference type="InterPro" id="IPR051801">
    <property type="entry name" value="GH28_Enzymes"/>
</dbReference>
<feature type="region of interest" description="Disordered" evidence="1">
    <location>
        <begin position="1"/>
        <end position="22"/>
    </location>
</feature>
<reference evidence="3 4" key="1">
    <citation type="submission" date="2017-06" db="EMBL/GenBank/DDBJ databases">
        <title>Ant-infecting Ophiocordyceps genomes reveal a high diversity of potential behavioral manipulation genes and a possible major role for enterotoxins.</title>
        <authorList>
            <person name="De Bekker C."/>
            <person name="Evans H.C."/>
            <person name="Brachmann A."/>
            <person name="Hughes D.P."/>
        </authorList>
    </citation>
    <scope>NUCLEOTIDE SEQUENCE [LARGE SCALE GENOMIC DNA]</scope>
    <source>
        <strain evidence="3 4">1348a</strain>
    </source>
</reference>
<evidence type="ECO:0000256" key="1">
    <source>
        <dbReference type="SAM" id="MobiDB-lite"/>
    </source>
</evidence>
<keyword evidence="4" id="KW-1185">Reference proteome</keyword>
<evidence type="ECO:0000259" key="2">
    <source>
        <dbReference type="Pfam" id="PF12708"/>
    </source>
</evidence>
<dbReference type="AlphaFoldDB" id="A0A2C5YLQ5"/>
<dbReference type="InterPro" id="IPR011050">
    <property type="entry name" value="Pectin_lyase_fold/virulence"/>
</dbReference>
<evidence type="ECO:0000313" key="4">
    <source>
        <dbReference type="Proteomes" id="UP000224854"/>
    </source>
</evidence>
<sequence>MKDNVRNIGDAPDQGLMNGPVLWPRGKNPMMMMEEEEVLAEEKRARKRGHGDYWLANLSKAGKMPHAPSDYEFFRNVKDFGAVGDGKTDDTAAINRAVATHGRNALSKLRCGEDCGSSSALGALVYFPPGTYLITTPIIQYFYTQFVGHATDKPTIKGAAGFQGMALIDSDVYIPGGAGDEWYINQSNFYRQVRNLRLDLTEMNETNTDYDQVYVPAGIHWQVGQATSIANCDFVMPVAEPGKNATAVGIFMENGSGGVVSDLTFVGG</sequence>
<dbReference type="EMBL" id="NJEU01001261">
    <property type="protein sequence ID" value="PHH67944.1"/>
    <property type="molecule type" value="Genomic_DNA"/>
</dbReference>
<accession>A0A2C5YLQ5</accession>
<dbReference type="Gene3D" id="2.160.20.10">
    <property type="entry name" value="Single-stranded right-handed beta-helix, Pectin lyase-like"/>
    <property type="match status" value="1"/>
</dbReference>
<dbReference type="Proteomes" id="UP000224854">
    <property type="component" value="Unassembled WGS sequence"/>
</dbReference>
<gene>
    <name evidence="3" type="ORF">CDD82_975</name>
</gene>
<dbReference type="Pfam" id="PF12708">
    <property type="entry name" value="Pect-lyase_RHGA_epim"/>
    <property type="match status" value="1"/>
</dbReference>
<dbReference type="OrthoDB" id="5153416at2759"/>
<dbReference type="PANTHER" id="PTHR31339:SF9">
    <property type="entry name" value="PLASMIN AND FIBRONECTIN-BINDING PROTEIN A"/>
    <property type="match status" value="1"/>
</dbReference>
<dbReference type="PANTHER" id="PTHR31339">
    <property type="entry name" value="PECTIN LYASE-RELATED"/>
    <property type="match status" value="1"/>
</dbReference>
<feature type="domain" description="Rhamnogalacturonase A/B/Epimerase-like pectate lyase" evidence="2">
    <location>
        <begin position="74"/>
        <end position="268"/>
    </location>
</feature>
<comment type="caution">
    <text evidence="3">The sequence shown here is derived from an EMBL/GenBank/DDBJ whole genome shotgun (WGS) entry which is preliminary data.</text>
</comment>
<name>A0A2C5YLQ5_9HYPO</name>
<organism evidence="3 4">
    <name type="scientific">Ophiocordyceps australis</name>
    <dbReference type="NCBI Taxonomy" id="1399860"/>
    <lineage>
        <taxon>Eukaryota</taxon>
        <taxon>Fungi</taxon>
        <taxon>Dikarya</taxon>
        <taxon>Ascomycota</taxon>
        <taxon>Pezizomycotina</taxon>
        <taxon>Sordariomycetes</taxon>
        <taxon>Hypocreomycetidae</taxon>
        <taxon>Hypocreales</taxon>
        <taxon>Ophiocordycipitaceae</taxon>
        <taxon>Ophiocordyceps</taxon>
    </lineage>
</organism>
<protein>
    <recommendedName>
        <fullName evidence="2">Rhamnogalacturonase A/B/Epimerase-like pectate lyase domain-containing protein</fullName>
    </recommendedName>
</protein>